<dbReference type="Gene3D" id="3.40.50.300">
    <property type="entry name" value="P-loop containing nucleotide triphosphate hydrolases"/>
    <property type="match status" value="1"/>
</dbReference>
<reference evidence="2 3" key="1">
    <citation type="submission" date="2021-06" db="EMBL/GenBank/DDBJ databases">
        <title>Genome-based taxonomic framework of Microbacterium strains isolated from marine environment, the description of four new species and reclassification of four preexisting species.</title>
        <authorList>
            <person name="Lee S.D."/>
            <person name="Kim S.-M."/>
            <person name="Byeon Y.-S."/>
            <person name="Yang H.L."/>
            <person name="Kim I.S."/>
        </authorList>
    </citation>
    <scope>NUCLEOTIDE SEQUENCE [LARGE SCALE GENOMIC DNA]</scope>
    <source>
        <strain evidence="2 3">SSW1-36</strain>
    </source>
</reference>
<evidence type="ECO:0000313" key="2">
    <source>
        <dbReference type="EMBL" id="UPL15414.1"/>
    </source>
</evidence>
<feature type="domain" description="SAP" evidence="1">
    <location>
        <begin position="124"/>
        <end position="158"/>
    </location>
</feature>
<dbReference type="PROSITE" id="PS50800">
    <property type="entry name" value="SAP"/>
    <property type="match status" value="1"/>
</dbReference>
<organism evidence="2 3">
    <name type="scientific">Microbacterium galbinum</name>
    <dbReference type="NCBI Taxonomy" id="2851646"/>
    <lineage>
        <taxon>Bacteria</taxon>
        <taxon>Bacillati</taxon>
        <taxon>Actinomycetota</taxon>
        <taxon>Actinomycetes</taxon>
        <taxon>Micrococcales</taxon>
        <taxon>Microbacteriaceae</taxon>
        <taxon>Microbacterium</taxon>
    </lineage>
</organism>
<dbReference type="InterPro" id="IPR027417">
    <property type="entry name" value="P-loop_NTPase"/>
</dbReference>
<dbReference type="InterPro" id="IPR034139">
    <property type="entry name" value="TOPRIM_OLD"/>
</dbReference>
<evidence type="ECO:0000259" key="1">
    <source>
        <dbReference type="PROSITE" id="PS50800"/>
    </source>
</evidence>
<evidence type="ECO:0000313" key="3">
    <source>
        <dbReference type="Proteomes" id="UP000831963"/>
    </source>
</evidence>
<dbReference type="Proteomes" id="UP000831963">
    <property type="component" value="Chromosome"/>
</dbReference>
<gene>
    <name evidence="2" type="ORF">KV396_13410</name>
</gene>
<dbReference type="PANTHER" id="PTHR43581:SF4">
    <property type="entry name" value="ATP_GTP PHOSPHATASE"/>
    <property type="match status" value="1"/>
</dbReference>
<protein>
    <submittedName>
        <fullName evidence="2">AAA family ATPase</fullName>
    </submittedName>
</protein>
<dbReference type="SUPFAM" id="SSF52540">
    <property type="entry name" value="P-loop containing nucleoside triphosphate hydrolases"/>
    <property type="match status" value="1"/>
</dbReference>
<dbReference type="Pfam" id="PF13175">
    <property type="entry name" value="AAA_15"/>
    <property type="match status" value="1"/>
</dbReference>
<name>A0ABY4IRZ1_9MICO</name>
<keyword evidence="3" id="KW-1185">Reference proteome</keyword>
<dbReference type="RefSeq" id="WP_247956021.1">
    <property type="nucleotide sequence ID" value="NZ_CP078077.1"/>
</dbReference>
<dbReference type="InterPro" id="IPR041685">
    <property type="entry name" value="AAA_GajA/Old/RecF-like"/>
</dbReference>
<accession>A0ABY4IRZ1</accession>
<dbReference type="Pfam" id="PF20469">
    <property type="entry name" value="OLD-like_TOPRIM"/>
    <property type="match status" value="1"/>
</dbReference>
<dbReference type="PANTHER" id="PTHR43581">
    <property type="entry name" value="ATP/GTP PHOSPHATASE"/>
    <property type="match status" value="1"/>
</dbReference>
<proteinExistence type="predicted"/>
<dbReference type="InterPro" id="IPR003034">
    <property type="entry name" value="SAP_dom"/>
</dbReference>
<sequence length="588" mass="64744">MILEAVTISGFRSIDGPLRVPVGSPTVLAGHNDAGKSAAIEAIAFLLDAVKLSDRDRTYDKTGPDGQLTRVSETVVEGEFKLRPEEQQYFDGGATARLRRIYNEKGTALEVLSAVPVDERLQDLNAQDVKTLRFRLQGLGMSDQGLKADLIDRLSSLLPDAEKVEQWVSAAAEIKRLLPRVQRFDATSTQDPEDAILATLKTSYASHTQDEEIKGDLDTITRTLQERVADDAESLRQHLKKTCEDIGEIAIHPSVRLDSGLKSIEVSATNQRGEAVHLGQSGAGRTRRIALAVWEFNADLLSGSDTDVVLLYDEPDTHLDYSHQRGFMKLLKAQSEIENVRVVVATHSMNLIDGVDIASIVHLRHVNSRTTADQVTDDSEVGSHLGSIAASLGLRNTVLLHERLFVGVEGATESRALPVLFKLATGRHLQACGIAVWPCDNNDGALRFAQYLHHHGRDVVLVVDEDSRDLKVFSEASLSRHDLSLQDHVMTVGTRELEDCFSDAQWAACANREWPRVDEQPWSDDDFAAHRAGKFSSLVEKMVRENSSVEVSGKPEILSKLAVGLHSAGDVPEPLHALFSELIRRAEY</sequence>
<dbReference type="InterPro" id="IPR051396">
    <property type="entry name" value="Bact_Antivir_Def_Nuclease"/>
</dbReference>
<dbReference type="EMBL" id="CP078077">
    <property type="protein sequence ID" value="UPL15414.1"/>
    <property type="molecule type" value="Genomic_DNA"/>
</dbReference>